<keyword evidence="6" id="KW-0119">Carbohydrate metabolism</keyword>
<keyword evidence="7" id="KW-1185">Reference proteome</keyword>
<feature type="chain" id="PRO_5022800652" evidence="4">
    <location>
        <begin position="22"/>
        <end position="1090"/>
    </location>
</feature>
<dbReference type="EMBL" id="SJPJ01000001">
    <property type="protein sequence ID" value="TWT82474.1"/>
    <property type="molecule type" value="Genomic_DNA"/>
</dbReference>
<dbReference type="InterPro" id="IPR008979">
    <property type="entry name" value="Galactose-bd-like_sf"/>
</dbReference>
<dbReference type="RefSeq" id="WP_146398988.1">
    <property type="nucleotide sequence ID" value="NZ_SJPJ01000001.1"/>
</dbReference>
<comment type="caution">
    <text evidence="6">The sequence shown here is derived from an EMBL/GenBank/DDBJ whole genome shotgun (WGS) entry which is preliminary data.</text>
</comment>
<dbReference type="InterPro" id="IPR006584">
    <property type="entry name" value="Cellulose-bd_IV"/>
</dbReference>
<dbReference type="Gene3D" id="3.30.379.10">
    <property type="entry name" value="Chitobiase/beta-hexosaminidase domain 2-like"/>
    <property type="match status" value="1"/>
</dbReference>
<evidence type="ECO:0000313" key="7">
    <source>
        <dbReference type="Proteomes" id="UP000315010"/>
    </source>
</evidence>
<dbReference type="AlphaFoldDB" id="A0A5C5Z5E4"/>
<dbReference type="InterPro" id="IPR005084">
    <property type="entry name" value="CBM6"/>
</dbReference>
<dbReference type="InterPro" id="IPR029018">
    <property type="entry name" value="Hex-like_dom2"/>
</dbReference>
<dbReference type="Pfam" id="PF03648">
    <property type="entry name" value="Glyco_hydro_67N"/>
    <property type="match status" value="1"/>
</dbReference>
<gene>
    <name evidence="6" type="primary">xynA</name>
    <name evidence="6" type="ORF">CA13_39370</name>
</gene>
<dbReference type="Pfam" id="PF03422">
    <property type="entry name" value="CBM_6"/>
    <property type="match status" value="1"/>
</dbReference>
<name>A0A5C5Z5E4_9BACT</name>
<evidence type="ECO:0000256" key="1">
    <source>
        <dbReference type="ARBA" id="ARBA00022729"/>
    </source>
</evidence>
<dbReference type="EC" id="3.2.1.8" evidence="6"/>
<dbReference type="SUPFAM" id="SSF49785">
    <property type="entry name" value="Galactose-binding domain-like"/>
    <property type="match status" value="1"/>
</dbReference>
<evidence type="ECO:0000313" key="6">
    <source>
        <dbReference type="EMBL" id="TWT82474.1"/>
    </source>
</evidence>
<feature type="signal peptide" evidence="4">
    <location>
        <begin position="1"/>
        <end position="21"/>
    </location>
</feature>
<keyword evidence="2 6" id="KW-0378">Hydrolase</keyword>
<sequence precursor="true">MRQFICLLALYSFFCIGSAKASEGQIIVGAAASDMEQYAALELQRYLYQLSGTHLTIVDDTTLIDGPAFVVGTKQSNSVVRQLTADGQLDVASGALGPQGFILRKLYRNGHPLLAIVGHDVEGTLYGVYALLDDHYDVGFYFSGDVLPEKKDRLTIPDIDECKTPQMRIRGVLPWTNFHQSATVFSWNDWKFVLDQAAKMRMNFIHIHNYNRSNPINKLGHTEMFHTFQYKGYQKRGWMASASTGHHWCCPGWNVNEYPFGTSDLFADYDFGADCTLHNESLTDEQVARKGISEFGRVIAYAHSRGVKIGLGLDIDVIPYEYGVAATDPEVVQSRIDQITRDYPHLDYLLCFQSEKHSAWSSDEYKQWRDIFDQFYAGIKANSPNTRLAVSGWGLQPEPIATLPEDVICAPIAHYGASFENGGIYGDREYWGCPWLEVDGGCSQHYYPYGTHLSTTLASYKKRAPNMSGLYCLTWRISDAIEPKLSYIARVPWDLENQYDSSYEFYHEYAQQNYGAENADAVTEIINENEPFAENHGECHHTPEFTGSNRRAEQNGWLALASITLQHRESNSSSAPTVIKIPAVNYSLRRGTTLHKFKSEDHGEYVQHMMCGDWLHFNDVDFGTGSISMKFEAKARKDFEVEVRIDQPDGELLGTCDFPGSAQWETFQTDIQAAAGEHTLCLRFLLKEKNDYDKASSQIEVVESLIDKSQNRGQQERLERLKNRLASVRNYLEIDEHFPSIGWDELPGAFGKWVGNFNDRVHDISSLGNMISVQNRFVKLRYVPKVKELRRQQQIQSPSAVTACGTIDGTVIRWHNEQPSVHGFNVYRDGQQINDTLLPPDVSMFADHVNGTFAYQVTAVDETGNESPRSIRSQCSAGDADKIAPHVIVISAPTSQPVGQPVDIVARVLDGRVYKEISATLYFRKPAESEWKELPMTRQAKAVFGGRIPGYEVSETGLEYFVAASDGTQTGYFPKAGITQPATLVGFSILDTTPPVQPSGLVDANGTLQWKASEGRVYWYQIYRGNSPEFKIGPATLLTYVPSDVSEFTDKAPDRNGQPLRGADYYRVVAVDEAGNESVPTPAIKTNARH</sequence>
<dbReference type="InterPro" id="IPR013783">
    <property type="entry name" value="Ig-like_fold"/>
</dbReference>
<dbReference type="CDD" id="cd04084">
    <property type="entry name" value="CBM6_xylanase-like"/>
    <property type="match status" value="1"/>
</dbReference>
<dbReference type="SMART" id="SM00606">
    <property type="entry name" value="CBD_IV"/>
    <property type="match status" value="1"/>
</dbReference>
<dbReference type="GO" id="GO:0030246">
    <property type="term" value="F:carbohydrate binding"/>
    <property type="evidence" value="ECO:0007669"/>
    <property type="project" value="InterPro"/>
</dbReference>
<evidence type="ECO:0000256" key="2">
    <source>
        <dbReference type="ARBA" id="ARBA00022801"/>
    </source>
</evidence>
<protein>
    <submittedName>
        <fullName evidence="6">Endo-1,4-beta-xylanase A</fullName>
        <ecNumber evidence="6">3.2.1.8</ecNumber>
    </submittedName>
</protein>
<proteinExistence type="predicted"/>
<evidence type="ECO:0000256" key="4">
    <source>
        <dbReference type="SAM" id="SignalP"/>
    </source>
</evidence>
<dbReference type="GO" id="GO:0031176">
    <property type="term" value="F:endo-1,4-beta-xylanase activity"/>
    <property type="evidence" value="ECO:0007669"/>
    <property type="project" value="UniProtKB-EC"/>
</dbReference>
<keyword evidence="1 4" id="KW-0732">Signal</keyword>
<keyword evidence="6" id="KW-0326">Glycosidase</keyword>
<dbReference type="Proteomes" id="UP000315010">
    <property type="component" value="Unassembled WGS sequence"/>
</dbReference>
<feature type="domain" description="Cellulose binding type IV" evidence="5">
    <location>
        <begin position="575"/>
        <end position="701"/>
    </location>
</feature>
<keyword evidence="6" id="KW-0858">Xylan degradation</keyword>
<dbReference type="InterPro" id="IPR005154">
    <property type="entry name" value="Glyco_hydro_67_aGlcAse_N"/>
</dbReference>
<reference evidence="6 7" key="1">
    <citation type="submission" date="2019-02" db="EMBL/GenBank/DDBJ databases">
        <title>Deep-cultivation of Planctomycetes and their phenomic and genomic characterization uncovers novel biology.</title>
        <authorList>
            <person name="Wiegand S."/>
            <person name="Jogler M."/>
            <person name="Boedeker C."/>
            <person name="Pinto D."/>
            <person name="Vollmers J."/>
            <person name="Rivas-Marin E."/>
            <person name="Kohn T."/>
            <person name="Peeters S.H."/>
            <person name="Heuer A."/>
            <person name="Rast P."/>
            <person name="Oberbeckmann S."/>
            <person name="Bunk B."/>
            <person name="Jeske O."/>
            <person name="Meyerdierks A."/>
            <person name="Storesund J.E."/>
            <person name="Kallscheuer N."/>
            <person name="Luecker S."/>
            <person name="Lage O.M."/>
            <person name="Pohl T."/>
            <person name="Merkel B.J."/>
            <person name="Hornburger P."/>
            <person name="Mueller R.-W."/>
            <person name="Bruemmer F."/>
            <person name="Labrenz M."/>
            <person name="Spormann A.M."/>
            <person name="Op Den Camp H."/>
            <person name="Overmann J."/>
            <person name="Amann R."/>
            <person name="Jetten M.S.M."/>
            <person name="Mascher T."/>
            <person name="Medema M.H."/>
            <person name="Devos D.P."/>
            <person name="Kaster A.-K."/>
            <person name="Ovreas L."/>
            <person name="Rohde M."/>
            <person name="Galperin M.Y."/>
            <person name="Jogler C."/>
        </authorList>
    </citation>
    <scope>NUCLEOTIDE SEQUENCE [LARGE SCALE GENOMIC DNA]</scope>
    <source>
        <strain evidence="6 7">CA13</strain>
    </source>
</reference>
<dbReference type="Gene3D" id="2.60.120.260">
    <property type="entry name" value="Galactose-binding domain-like"/>
    <property type="match status" value="1"/>
</dbReference>
<dbReference type="OrthoDB" id="5136785at2"/>
<dbReference type="GO" id="GO:0045493">
    <property type="term" value="P:xylan catabolic process"/>
    <property type="evidence" value="ECO:0007669"/>
    <property type="project" value="UniProtKB-KW"/>
</dbReference>
<feature type="coiled-coil region" evidence="3">
    <location>
        <begin position="692"/>
        <end position="731"/>
    </location>
</feature>
<keyword evidence="6" id="KW-0624">Polysaccharide degradation</keyword>
<dbReference type="GO" id="GO:0046559">
    <property type="term" value="F:alpha-glucuronidase activity"/>
    <property type="evidence" value="ECO:0007669"/>
    <property type="project" value="InterPro"/>
</dbReference>
<organism evidence="6 7">
    <name type="scientific">Novipirellula herctigrandis</name>
    <dbReference type="NCBI Taxonomy" id="2527986"/>
    <lineage>
        <taxon>Bacteria</taxon>
        <taxon>Pseudomonadati</taxon>
        <taxon>Planctomycetota</taxon>
        <taxon>Planctomycetia</taxon>
        <taxon>Pirellulales</taxon>
        <taxon>Pirellulaceae</taxon>
        <taxon>Novipirellula</taxon>
    </lineage>
</organism>
<accession>A0A5C5Z5E4</accession>
<evidence type="ECO:0000259" key="5">
    <source>
        <dbReference type="SMART" id="SM00606"/>
    </source>
</evidence>
<evidence type="ECO:0000256" key="3">
    <source>
        <dbReference type="SAM" id="Coils"/>
    </source>
</evidence>
<dbReference type="Gene3D" id="2.60.40.10">
    <property type="entry name" value="Immunoglobulins"/>
    <property type="match status" value="2"/>
</dbReference>
<dbReference type="SUPFAM" id="SSF55545">
    <property type="entry name" value="beta-N-acetylhexosaminidase-like domain"/>
    <property type="match status" value="1"/>
</dbReference>
<keyword evidence="3" id="KW-0175">Coiled coil</keyword>